<organism evidence="4 5">
    <name type="scientific">Metabacillus endolithicus</name>
    <dbReference type="NCBI Taxonomy" id="1535204"/>
    <lineage>
        <taxon>Bacteria</taxon>
        <taxon>Bacillati</taxon>
        <taxon>Bacillota</taxon>
        <taxon>Bacilli</taxon>
        <taxon>Bacillales</taxon>
        <taxon>Bacillaceae</taxon>
        <taxon>Metabacillus</taxon>
    </lineage>
</organism>
<keyword evidence="3" id="KW-0749">Sporulation</keyword>
<comment type="similarity">
    <text evidence="2">Belongs to the SspH family.</text>
</comment>
<evidence type="ECO:0000313" key="4">
    <source>
        <dbReference type="EMBL" id="MFD2214426.1"/>
    </source>
</evidence>
<evidence type="ECO:0000256" key="2">
    <source>
        <dbReference type="ARBA" id="ARBA00006573"/>
    </source>
</evidence>
<name>A0ABW5BXU0_9BACI</name>
<accession>A0ABW5BXU0</accession>
<evidence type="ECO:0000256" key="1">
    <source>
        <dbReference type="ARBA" id="ARBA00004288"/>
    </source>
</evidence>
<dbReference type="EMBL" id="JBHUIK010000002">
    <property type="protein sequence ID" value="MFD2214426.1"/>
    <property type="molecule type" value="Genomic_DNA"/>
</dbReference>
<evidence type="ECO:0000313" key="5">
    <source>
        <dbReference type="Proteomes" id="UP001597318"/>
    </source>
</evidence>
<comment type="subcellular location">
    <subcellularLocation>
        <location evidence="1">Spore core</location>
    </subcellularLocation>
</comment>
<keyword evidence="5" id="KW-1185">Reference proteome</keyword>
<dbReference type="InterPro" id="IPR012610">
    <property type="entry name" value="SASP_SspH"/>
</dbReference>
<dbReference type="RefSeq" id="WP_098799307.1">
    <property type="nucleotide sequence ID" value="NZ_CP095550.1"/>
</dbReference>
<protein>
    <submittedName>
        <fullName evidence="4">Small, acid-soluble spore protein, H family</fullName>
    </submittedName>
</protein>
<dbReference type="Pfam" id="PF08141">
    <property type="entry name" value="SspH"/>
    <property type="match status" value="1"/>
</dbReference>
<sequence length="60" mass="6834">MDMNRVKQILSSSADIKVMYNGSSVWIDELHEEQGMVTCHLRGPLEERSQVSVAELKEVE</sequence>
<dbReference type="Proteomes" id="UP001597318">
    <property type="component" value="Unassembled WGS sequence"/>
</dbReference>
<evidence type="ECO:0000256" key="3">
    <source>
        <dbReference type="ARBA" id="ARBA00022969"/>
    </source>
</evidence>
<comment type="caution">
    <text evidence="4">The sequence shown here is derived from an EMBL/GenBank/DDBJ whole genome shotgun (WGS) entry which is preliminary data.</text>
</comment>
<reference evidence="5" key="1">
    <citation type="journal article" date="2019" name="Int. J. Syst. Evol. Microbiol.">
        <title>The Global Catalogue of Microorganisms (GCM) 10K type strain sequencing project: providing services to taxonomists for standard genome sequencing and annotation.</title>
        <authorList>
            <consortium name="The Broad Institute Genomics Platform"/>
            <consortium name="The Broad Institute Genome Sequencing Center for Infectious Disease"/>
            <person name="Wu L."/>
            <person name="Ma J."/>
        </authorList>
    </citation>
    <scope>NUCLEOTIDE SEQUENCE [LARGE SCALE GENOMIC DNA]</scope>
    <source>
        <strain evidence="5">CGMCC 1.15474</strain>
    </source>
</reference>
<gene>
    <name evidence="4" type="ORF">ACFSKK_12105</name>
</gene>
<proteinExistence type="inferred from homology"/>